<evidence type="ECO:0000313" key="4">
    <source>
        <dbReference type="Proteomes" id="UP001597169"/>
    </source>
</evidence>
<evidence type="ECO:0000256" key="1">
    <source>
        <dbReference type="SAM" id="Coils"/>
    </source>
</evidence>
<comment type="caution">
    <text evidence="3">The sequence shown here is derived from an EMBL/GenBank/DDBJ whole genome shotgun (WGS) entry which is preliminary data.</text>
</comment>
<protein>
    <submittedName>
        <fullName evidence="3">YvrJ family protein</fullName>
    </submittedName>
</protein>
<feature type="coiled-coil region" evidence="1">
    <location>
        <begin position="28"/>
        <end position="55"/>
    </location>
</feature>
<name>A0ABW3PS73_9BACL</name>
<dbReference type="InterPro" id="IPR024419">
    <property type="entry name" value="YvrJ"/>
</dbReference>
<keyword evidence="2" id="KW-1133">Transmembrane helix</keyword>
<dbReference type="RefSeq" id="WP_251583338.1">
    <property type="nucleotide sequence ID" value="NZ_JBHTKX010000001.1"/>
</dbReference>
<sequence>MDYQVIGQLIGSVGFPIAVSLILLQTVLTKFNKQMEGLEQRIDKLNTSIDSLVETIHHDPSSIKKVGSK</sequence>
<dbReference type="EMBL" id="JBHTKX010000001">
    <property type="protein sequence ID" value="MFD1128407.1"/>
    <property type="molecule type" value="Genomic_DNA"/>
</dbReference>
<dbReference type="Pfam" id="PF12841">
    <property type="entry name" value="YvrJ"/>
    <property type="match status" value="1"/>
</dbReference>
<proteinExistence type="predicted"/>
<organism evidence="3 4">
    <name type="scientific">Paenibacillus provencensis</name>
    <dbReference type="NCBI Taxonomy" id="441151"/>
    <lineage>
        <taxon>Bacteria</taxon>
        <taxon>Bacillati</taxon>
        <taxon>Bacillota</taxon>
        <taxon>Bacilli</taxon>
        <taxon>Bacillales</taxon>
        <taxon>Paenibacillaceae</taxon>
        <taxon>Paenibacillus</taxon>
    </lineage>
</organism>
<keyword evidence="4" id="KW-1185">Reference proteome</keyword>
<gene>
    <name evidence="3" type="ORF">ACFQ3J_09500</name>
</gene>
<feature type="transmembrane region" description="Helical" evidence="2">
    <location>
        <begin position="6"/>
        <end position="28"/>
    </location>
</feature>
<accession>A0ABW3PS73</accession>
<keyword evidence="1" id="KW-0175">Coiled coil</keyword>
<evidence type="ECO:0000313" key="3">
    <source>
        <dbReference type="EMBL" id="MFD1128407.1"/>
    </source>
</evidence>
<dbReference type="Proteomes" id="UP001597169">
    <property type="component" value="Unassembled WGS sequence"/>
</dbReference>
<keyword evidence="2" id="KW-0812">Transmembrane</keyword>
<evidence type="ECO:0000256" key="2">
    <source>
        <dbReference type="SAM" id="Phobius"/>
    </source>
</evidence>
<reference evidence="4" key="1">
    <citation type="journal article" date="2019" name="Int. J. Syst. Evol. Microbiol.">
        <title>The Global Catalogue of Microorganisms (GCM) 10K type strain sequencing project: providing services to taxonomists for standard genome sequencing and annotation.</title>
        <authorList>
            <consortium name="The Broad Institute Genomics Platform"/>
            <consortium name="The Broad Institute Genome Sequencing Center for Infectious Disease"/>
            <person name="Wu L."/>
            <person name="Ma J."/>
        </authorList>
    </citation>
    <scope>NUCLEOTIDE SEQUENCE [LARGE SCALE GENOMIC DNA]</scope>
    <source>
        <strain evidence="4">CCUG 53519</strain>
    </source>
</reference>
<keyword evidence="2" id="KW-0472">Membrane</keyword>